<dbReference type="EMBL" id="CP165734">
    <property type="protein sequence ID" value="XDV58818.1"/>
    <property type="molecule type" value="Genomic_DNA"/>
</dbReference>
<protein>
    <submittedName>
        <fullName evidence="1">Uncharacterized protein</fullName>
    </submittedName>
</protein>
<organism evidence="1">
    <name type="scientific">Bradyrhizobium sp. LLZ17</name>
    <dbReference type="NCBI Taxonomy" id="3239388"/>
    <lineage>
        <taxon>Bacteria</taxon>
        <taxon>Pseudomonadati</taxon>
        <taxon>Pseudomonadota</taxon>
        <taxon>Alphaproteobacteria</taxon>
        <taxon>Hyphomicrobiales</taxon>
        <taxon>Nitrobacteraceae</taxon>
        <taxon>Bradyrhizobium</taxon>
    </lineage>
</organism>
<name>A0AB39XLU2_9BRAD</name>
<dbReference type="AlphaFoldDB" id="A0AB39XLU2"/>
<sequence length="53" mass="6000">MAAKLTTYDPADDLQTNEAFAVFMEEALKTEDEAYVSHARRVVARARAARQNR</sequence>
<evidence type="ECO:0000313" key="1">
    <source>
        <dbReference type="EMBL" id="XDV58818.1"/>
    </source>
</evidence>
<gene>
    <name evidence="1" type="ORF">AB8Z38_04845</name>
</gene>
<accession>A0AB39XLU2</accession>
<dbReference type="RefSeq" id="WP_369723356.1">
    <property type="nucleotide sequence ID" value="NZ_CP165734.1"/>
</dbReference>
<proteinExistence type="predicted"/>
<reference evidence="1" key="1">
    <citation type="submission" date="2024-08" db="EMBL/GenBank/DDBJ databases">
        <authorList>
            <person name="Chaddad Z."/>
            <person name="Lamrabet M."/>
            <person name="Bouhnik O."/>
            <person name="Alami S."/>
            <person name="Wipf D."/>
            <person name="Courty P.E."/>
            <person name="Missbah El Idrissi M."/>
        </authorList>
    </citation>
    <scope>NUCLEOTIDE SEQUENCE</scope>
    <source>
        <strain evidence="1">LLZ17</strain>
    </source>
</reference>